<comment type="caution">
    <text evidence="9">The sequence shown here is derived from an EMBL/GenBank/DDBJ whole genome shotgun (WGS) entry which is preliminary data.</text>
</comment>
<dbReference type="SMART" id="SM00798">
    <property type="entry name" value="AICARFT_IMPCHas"/>
    <property type="match status" value="1"/>
</dbReference>
<dbReference type="Pfam" id="PF02142">
    <property type="entry name" value="MGS"/>
    <property type="match status" value="2"/>
</dbReference>
<evidence type="ECO:0000256" key="3">
    <source>
        <dbReference type="ARBA" id="ARBA00007667"/>
    </source>
</evidence>
<proteinExistence type="inferred from homology"/>
<evidence type="ECO:0000256" key="7">
    <source>
        <dbReference type="ARBA" id="ARBA00023268"/>
    </source>
</evidence>
<dbReference type="GO" id="GO:0005829">
    <property type="term" value="C:cytosol"/>
    <property type="evidence" value="ECO:0007669"/>
    <property type="project" value="TreeGrafter"/>
</dbReference>
<dbReference type="FunFam" id="3.40.50.1380:FF:000001">
    <property type="entry name" value="Bifunctional purine biosynthesis protein PurH"/>
    <property type="match status" value="2"/>
</dbReference>
<dbReference type="Gene3D" id="3.40.140.20">
    <property type="match status" value="3"/>
</dbReference>
<keyword evidence="4" id="KW-0808">Transferase</keyword>
<accession>A0A834HCN2</accession>
<comment type="pathway">
    <text evidence="2">Purine metabolism; IMP biosynthesis via de novo pathway; 5-formamido-1-(5-phospho-D-ribosyl)imidazole-4-carboxamide from 5-amino-1-(5-phospho-D-ribosyl)imidazole-4-carboxamide (10-formyl THF route): step 1/1.</text>
</comment>
<dbReference type="Proteomes" id="UP000626092">
    <property type="component" value="Unassembled WGS sequence"/>
</dbReference>
<dbReference type="AlphaFoldDB" id="A0A834HCN2"/>
<name>A0A834HCN2_RHOSS</name>
<dbReference type="CDD" id="cd01421">
    <property type="entry name" value="IMPCH"/>
    <property type="match status" value="2"/>
</dbReference>
<keyword evidence="6" id="KW-0378">Hydrolase</keyword>
<evidence type="ECO:0000256" key="6">
    <source>
        <dbReference type="ARBA" id="ARBA00022801"/>
    </source>
</evidence>
<dbReference type="PANTHER" id="PTHR11692">
    <property type="entry name" value="BIFUNCTIONAL PURINE BIOSYNTHESIS PROTEIN PURH"/>
    <property type="match status" value="1"/>
</dbReference>
<dbReference type="Pfam" id="PF01808">
    <property type="entry name" value="AICARFT_IMPCHas"/>
    <property type="match status" value="2"/>
</dbReference>
<feature type="domain" description="MGS-like" evidence="8">
    <location>
        <begin position="12"/>
        <end position="181"/>
    </location>
</feature>
<evidence type="ECO:0000256" key="4">
    <source>
        <dbReference type="ARBA" id="ARBA00022679"/>
    </source>
</evidence>
<gene>
    <name evidence="9" type="ORF">RHSIM_Rhsim04G0092800</name>
</gene>
<evidence type="ECO:0000313" key="9">
    <source>
        <dbReference type="EMBL" id="KAF7145645.1"/>
    </source>
</evidence>
<keyword evidence="5" id="KW-0658">Purine biosynthesis</keyword>
<keyword evidence="7" id="KW-0511">Multifunctional enzyme</keyword>
<dbReference type="InterPro" id="IPR016193">
    <property type="entry name" value="Cytidine_deaminase-like"/>
</dbReference>
<evidence type="ECO:0000313" key="10">
    <source>
        <dbReference type="Proteomes" id="UP000626092"/>
    </source>
</evidence>
<evidence type="ECO:0000256" key="2">
    <source>
        <dbReference type="ARBA" id="ARBA00004954"/>
    </source>
</evidence>
<evidence type="ECO:0000256" key="1">
    <source>
        <dbReference type="ARBA" id="ARBA00004844"/>
    </source>
</evidence>
<comment type="similarity">
    <text evidence="3">Belongs to the PurH family.</text>
</comment>
<dbReference type="InterPro" id="IPR002695">
    <property type="entry name" value="PurH-like"/>
</dbReference>
<sequence length="860" mass="93259">MEKLIPQIQRAGPAGSRKQALISLSDKKDLAFLGNGLQELGEFSKHFMGFSYCSLERYTIVSTGGTASALETAGVSVTKVEQLTGFPEMLDGRVKTLHPNIHGGILARRDQKQHMEALIKHGIGSTTTGTFDVVVVNLYPFYDKVSSASGIAFEDGIENIDIGGPAMITAAAKIKSVLAIKGMSPVYCTCRALNVQDYPELLGFLQRNQDDQQFQRKLAAKAFQHVASYDSAISERLRTQTVGDDFPSSLTVPLSLKCSLRYGENPHQKAAFYVDKSLSEVNGGGIATAIQHHGKFTVSCGSMLYPVEAMAGANTVAIPMADSQASGSGRKQALISLSDKKDLAFLGNGLQELGEFSKHFMGFSYCSLERYTIVSTGGTASALETAGVSVTKVEQLTGFPEMLDGRVKTLHPNIHGGILARRDQKQHMEALIKHGIGSTTTGTFDVVVVNLYPFYDKVSSASGIAFEDGIENIDIGGPAMITAAAKIKSVLAIKGISPVYCTCRALNVQDYPELLGFLQRNQDDQQFRRKLAAKAFQHVAYDSAISERLRTQTVGAFYVDKSLSEVNGSGIATAVQHHGKEMSYNNYLDADAAWNCVCEFNKPTCVIVKHTNPCGVASHDDIIEAYKLSVKADPVSAFGGIVAFNIEVDEDLAKEIREFRSPTDGETRMFYEIVVAPKYSKKGLEILHGKSKTLRILEASKNKKGKLSLRQVGGGWLAQDSDDLTPEDIEFNLVSEKTPQENDLSDAIPLFHVEFEAQEHFTVAITVQGNCMLGMGSGQLNRLESLRIALRKAGDEVKGAALASDAFFPFAWKDAVEEACESGIGVIAEPGGSIRDGDAIDCCNKYGVSLLFTNVRHFRH</sequence>
<dbReference type="InterPro" id="IPR011607">
    <property type="entry name" value="MGS-like_dom"/>
</dbReference>
<dbReference type="PANTHER" id="PTHR11692:SF0">
    <property type="entry name" value="BIFUNCTIONAL PURINE BIOSYNTHESIS PROTEIN ATIC"/>
    <property type="match status" value="1"/>
</dbReference>
<comment type="pathway">
    <text evidence="1">Purine metabolism; IMP biosynthesis via de novo pathway; IMP from 5-formamido-1-(5-phospho-D-ribosyl)imidazole-4-carboxamide: step 1/1.</text>
</comment>
<dbReference type="UniPathway" id="UPA00074">
    <property type="reaction ID" value="UER00133"/>
</dbReference>
<organism evidence="9 10">
    <name type="scientific">Rhododendron simsii</name>
    <name type="common">Sims's rhododendron</name>
    <dbReference type="NCBI Taxonomy" id="118357"/>
    <lineage>
        <taxon>Eukaryota</taxon>
        <taxon>Viridiplantae</taxon>
        <taxon>Streptophyta</taxon>
        <taxon>Embryophyta</taxon>
        <taxon>Tracheophyta</taxon>
        <taxon>Spermatophyta</taxon>
        <taxon>Magnoliopsida</taxon>
        <taxon>eudicotyledons</taxon>
        <taxon>Gunneridae</taxon>
        <taxon>Pentapetalae</taxon>
        <taxon>asterids</taxon>
        <taxon>Ericales</taxon>
        <taxon>Ericaceae</taxon>
        <taxon>Ericoideae</taxon>
        <taxon>Rhodoreae</taxon>
        <taxon>Rhododendron</taxon>
    </lineage>
</organism>
<evidence type="ECO:0000256" key="5">
    <source>
        <dbReference type="ARBA" id="ARBA00022755"/>
    </source>
</evidence>
<reference evidence="9" key="1">
    <citation type="submission" date="2019-11" db="EMBL/GenBank/DDBJ databases">
        <authorList>
            <person name="Liu Y."/>
            <person name="Hou J."/>
            <person name="Li T.-Q."/>
            <person name="Guan C.-H."/>
            <person name="Wu X."/>
            <person name="Wu H.-Z."/>
            <person name="Ling F."/>
            <person name="Zhang R."/>
            <person name="Shi X.-G."/>
            <person name="Ren J.-P."/>
            <person name="Chen E.-F."/>
            <person name="Sun J.-M."/>
        </authorList>
    </citation>
    <scope>NUCLEOTIDE SEQUENCE</scope>
    <source>
        <strain evidence="9">Adult_tree_wgs_1</strain>
        <tissue evidence="9">Leaves</tissue>
    </source>
</reference>
<keyword evidence="10" id="KW-1185">Reference proteome</keyword>
<feature type="domain" description="MGS-like" evidence="8">
    <location>
        <begin position="323"/>
        <end position="494"/>
    </location>
</feature>
<dbReference type="SUPFAM" id="SSF53927">
    <property type="entry name" value="Cytidine deaminase-like"/>
    <property type="match status" value="2"/>
</dbReference>
<dbReference type="GO" id="GO:0006189">
    <property type="term" value="P:'de novo' IMP biosynthetic process"/>
    <property type="evidence" value="ECO:0007669"/>
    <property type="project" value="UniProtKB-UniPathway"/>
</dbReference>
<dbReference type="GO" id="GO:0004643">
    <property type="term" value="F:phosphoribosylaminoimidazolecarboxamide formyltransferase activity"/>
    <property type="evidence" value="ECO:0007669"/>
    <property type="project" value="InterPro"/>
</dbReference>
<dbReference type="OrthoDB" id="6017153at2759"/>
<dbReference type="InterPro" id="IPR036914">
    <property type="entry name" value="MGS-like_dom_sf"/>
</dbReference>
<dbReference type="Gene3D" id="3.40.50.1380">
    <property type="entry name" value="Methylglyoxal synthase-like domain"/>
    <property type="match status" value="2"/>
</dbReference>
<dbReference type="SUPFAM" id="SSF52335">
    <property type="entry name" value="Methylglyoxal synthase-like"/>
    <property type="match status" value="2"/>
</dbReference>
<evidence type="ECO:0000259" key="8">
    <source>
        <dbReference type="PROSITE" id="PS51855"/>
    </source>
</evidence>
<dbReference type="SMART" id="SM00851">
    <property type="entry name" value="MGS"/>
    <property type="match status" value="2"/>
</dbReference>
<dbReference type="EMBL" id="WJXA01000004">
    <property type="protein sequence ID" value="KAF7145645.1"/>
    <property type="molecule type" value="Genomic_DNA"/>
</dbReference>
<dbReference type="InterPro" id="IPR024051">
    <property type="entry name" value="AICAR_Tfase_dup_dom_sf"/>
</dbReference>
<protein>
    <recommendedName>
        <fullName evidence="8">MGS-like domain-containing protein</fullName>
    </recommendedName>
</protein>
<dbReference type="PROSITE" id="PS51855">
    <property type="entry name" value="MGS"/>
    <property type="match status" value="2"/>
</dbReference>
<dbReference type="GO" id="GO:0003937">
    <property type="term" value="F:IMP cyclohydrolase activity"/>
    <property type="evidence" value="ECO:0007669"/>
    <property type="project" value="InterPro"/>
</dbReference>